<name>A0ABS2RFM1_9ACTN</name>
<proteinExistence type="predicted"/>
<accession>A0ABS2RFM1</accession>
<organism evidence="1 2">
    <name type="scientific">Microlunatus panaciterrae</name>
    <dbReference type="NCBI Taxonomy" id="400768"/>
    <lineage>
        <taxon>Bacteria</taxon>
        <taxon>Bacillati</taxon>
        <taxon>Actinomycetota</taxon>
        <taxon>Actinomycetes</taxon>
        <taxon>Propionibacteriales</taxon>
        <taxon>Propionibacteriaceae</taxon>
        <taxon>Microlunatus</taxon>
    </lineage>
</organism>
<reference evidence="1 2" key="1">
    <citation type="submission" date="2021-01" db="EMBL/GenBank/DDBJ databases">
        <title>Sequencing the genomes of 1000 actinobacteria strains.</title>
        <authorList>
            <person name="Klenk H.-P."/>
        </authorList>
    </citation>
    <scope>NUCLEOTIDE SEQUENCE [LARGE SCALE GENOMIC DNA]</scope>
    <source>
        <strain evidence="1 2">DSM 18662</strain>
    </source>
</reference>
<dbReference type="RefSeq" id="WP_204916428.1">
    <property type="nucleotide sequence ID" value="NZ_BAAAQP010000011.1"/>
</dbReference>
<dbReference type="EMBL" id="JAFBCF010000001">
    <property type="protein sequence ID" value="MBM7797796.1"/>
    <property type="molecule type" value="Genomic_DNA"/>
</dbReference>
<protein>
    <submittedName>
        <fullName evidence="1">Membrane protein</fullName>
    </submittedName>
</protein>
<keyword evidence="2" id="KW-1185">Reference proteome</keyword>
<dbReference type="Proteomes" id="UP000704762">
    <property type="component" value="Unassembled WGS sequence"/>
</dbReference>
<gene>
    <name evidence="1" type="ORF">JOE57_000717</name>
</gene>
<evidence type="ECO:0000313" key="1">
    <source>
        <dbReference type="EMBL" id="MBM7797796.1"/>
    </source>
</evidence>
<comment type="caution">
    <text evidence="1">The sequence shown here is derived from an EMBL/GenBank/DDBJ whole genome shotgun (WGS) entry which is preliminary data.</text>
</comment>
<sequence>MGLLFLLLLLAAFLFLRRNMAGGRPPWLTPRSAPEDEAKRVLSERFARGDISSDEFLERASVLNWTPGTNPWAERPKKKRF</sequence>
<evidence type="ECO:0000313" key="2">
    <source>
        <dbReference type="Proteomes" id="UP000704762"/>
    </source>
</evidence>